<evidence type="ECO:0000313" key="3">
    <source>
        <dbReference type="Proteomes" id="UP000070620"/>
    </source>
</evidence>
<sequence>MGSTTHHDEPNLTGFRINHRTMRSDTRRLADLVGRVAAGQLTYDRRRATALRTYLRLLCDGIHHHHAMEDQVLWPVLARSAGAEIDLRDLSDDHAALDPVLDEVRVAADDLLAAYAEGRPAAGRAHTVARRLAATLAHLRDVLDEHIEEEERLIFPVIRRYVSVTDWNTVERAVRKGGALRFELPRIERYAHPEELDELKRIAGPMLRLMLVALRPGFRRREATVFGT</sequence>
<dbReference type="InterPro" id="IPR012312">
    <property type="entry name" value="Hemerythrin-like"/>
</dbReference>
<dbReference type="OrthoDB" id="5197650at2"/>
<proteinExistence type="predicted"/>
<protein>
    <recommendedName>
        <fullName evidence="1">Hemerythrin-like domain-containing protein</fullName>
    </recommendedName>
</protein>
<feature type="domain" description="Hemerythrin-like" evidence="1">
    <location>
        <begin position="18"/>
        <end position="157"/>
    </location>
</feature>
<dbReference type="Pfam" id="PF01814">
    <property type="entry name" value="Hemerythrin"/>
    <property type="match status" value="1"/>
</dbReference>
<evidence type="ECO:0000259" key="1">
    <source>
        <dbReference type="Pfam" id="PF01814"/>
    </source>
</evidence>
<dbReference type="RefSeq" id="WP_067359245.1">
    <property type="nucleotide sequence ID" value="NZ_JBIUBN010000012.1"/>
</dbReference>
<dbReference type="Gene3D" id="1.20.120.520">
    <property type="entry name" value="nmb1532 protein domain like"/>
    <property type="match status" value="1"/>
</dbReference>
<dbReference type="CDD" id="cd12108">
    <property type="entry name" value="Hr-like"/>
    <property type="match status" value="1"/>
</dbReference>
<gene>
    <name evidence="2" type="ORF">AWW66_00315</name>
</gene>
<name>A0A136PZV7_9ACTN</name>
<organism evidence="2 3">
    <name type="scientific">Micromonospora rosaria</name>
    <dbReference type="NCBI Taxonomy" id="47874"/>
    <lineage>
        <taxon>Bacteria</taxon>
        <taxon>Bacillati</taxon>
        <taxon>Actinomycetota</taxon>
        <taxon>Actinomycetes</taxon>
        <taxon>Micromonosporales</taxon>
        <taxon>Micromonosporaceae</taxon>
        <taxon>Micromonospora</taxon>
    </lineage>
</organism>
<dbReference type="EMBL" id="LRQV01000001">
    <property type="protein sequence ID" value="KXK63933.1"/>
    <property type="molecule type" value="Genomic_DNA"/>
</dbReference>
<evidence type="ECO:0000313" key="2">
    <source>
        <dbReference type="EMBL" id="KXK63933.1"/>
    </source>
</evidence>
<keyword evidence="3" id="KW-1185">Reference proteome</keyword>
<reference evidence="2 3" key="1">
    <citation type="submission" date="2016-01" db="EMBL/GenBank/DDBJ databases">
        <title>Whole genome sequence and analysis of Micromonospora rosaria DSM 803, which can produce antibacterial substance rosamicin.</title>
        <authorList>
            <person name="Yang H."/>
            <person name="He X."/>
            <person name="Zhu D."/>
        </authorList>
    </citation>
    <scope>NUCLEOTIDE SEQUENCE [LARGE SCALE GENOMIC DNA]</scope>
    <source>
        <strain evidence="2 3">DSM 803</strain>
    </source>
</reference>
<dbReference type="Proteomes" id="UP000070620">
    <property type="component" value="Unassembled WGS sequence"/>
</dbReference>
<dbReference type="AlphaFoldDB" id="A0A136PZV7"/>
<accession>A0A136PZV7</accession>
<comment type="caution">
    <text evidence="2">The sequence shown here is derived from an EMBL/GenBank/DDBJ whole genome shotgun (WGS) entry which is preliminary data.</text>
</comment>